<evidence type="ECO:0000256" key="3">
    <source>
        <dbReference type="ARBA" id="ARBA00022630"/>
    </source>
</evidence>
<keyword evidence="3" id="KW-0285">Flavoprotein</keyword>
<evidence type="ECO:0000256" key="2">
    <source>
        <dbReference type="ARBA" id="ARBA00005272"/>
    </source>
</evidence>
<comment type="similarity">
    <text evidence="2">Belongs to the NADH dehydrogenase family.</text>
</comment>
<accession>A0A7U4M1A1</accession>
<feature type="domain" description="FAD/NAD(P)-binding" evidence="6">
    <location>
        <begin position="4"/>
        <end position="319"/>
    </location>
</feature>
<dbReference type="PANTHER" id="PTHR42913:SF3">
    <property type="entry name" value="64 KDA MITOCHONDRIAL NADH DEHYDROGENASE (EUROFUNG)"/>
    <property type="match status" value="1"/>
</dbReference>
<dbReference type="EMBL" id="CP011308">
    <property type="protein sequence ID" value="AKF25030.1"/>
    <property type="molecule type" value="Genomic_DNA"/>
</dbReference>
<evidence type="ECO:0000256" key="5">
    <source>
        <dbReference type="ARBA" id="ARBA00023002"/>
    </source>
</evidence>
<evidence type="ECO:0000256" key="1">
    <source>
        <dbReference type="ARBA" id="ARBA00001974"/>
    </source>
</evidence>
<keyword evidence="4" id="KW-0274">FAD</keyword>
<dbReference type="Pfam" id="PF07992">
    <property type="entry name" value="Pyr_redox_2"/>
    <property type="match status" value="1"/>
</dbReference>
<dbReference type="PRINTS" id="PR00368">
    <property type="entry name" value="FADPNR"/>
</dbReference>
<evidence type="ECO:0000256" key="4">
    <source>
        <dbReference type="ARBA" id="ARBA00022827"/>
    </source>
</evidence>
<evidence type="ECO:0000313" key="8">
    <source>
        <dbReference type="Proteomes" id="UP000034444"/>
    </source>
</evidence>
<evidence type="ECO:0000313" key="7">
    <source>
        <dbReference type="EMBL" id="AKF25030.1"/>
    </source>
</evidence>
<name>A0A7U4M1A1_9BACT</name>
<dbReference type="OrthoDB" id="9781621at2"/>
<reference evidence="7 8" key="1">
    <citation type="submission" date="2015-04" db="EMBL/GenBank/DDBJ databases">
        <title>Complete genome sequence of Sulfurovum lithotrophicum ATCC BAA-797T.</title>
        <authorList>
            <person name="Ahn J."/>
            <person name="Park G."/>
            <person name="Jeon W."/>
            <person name="Jang Y."/>
            <person name="Jang M."/>
            <person name="Lee H."/>
            <person name="Lee H."/>
        </authorList>
    </citation>
    <scope>NUCLEOTIDE SEQUENCE [LARGE SCALE GENOMIC DNA]</scope>
    <source>
        <strain evidence="8">ATCC BAA-797 / 42BKT</strain>
    </source>
</reference>
<dbReference type="InterPro" id="IPR023753">
    <property type="entry name" value="FAD/NAD-binding_dom"/>
</dbReference>
<dbReference type="GO" id="GO:0019646">
    <property type="term" value="P:aerobic electron transport chain"/>
    <property type="evidence" value="ECO:0007669"/>
    <property type="project" value="TreeGrafter"/>
</dbReference>
<dbReference type="Proteomes" id="UP000034444">
    <property type="component" value="Chromosome"/>
</dbReference>
<dbReference type="SUPFAM" id="SSF51905">
    <property type="entry name" value="FAD/NAD(P)-binding domain"/>
    <property type="match status" value="1"/>
</dbReference>
<dbReference type="PANTHER" id="PTHR42913">
    <property type="entry name" value="APOPTOSIS-INDUCING FACTOR 1"/>
    <property type="match status" value="1"/>
</dbReference>
<sequence>MKHHVVIVGASYAGLSAMRRLADKPGIGVTLVDRHPYHFLQTEGYDLISGSIPFEETIVSLHALCAYYDNVTFVQSEVRAVENEAKRILLEESEITYDSLVVGLGSVSRKFESDADIENYASGPKSLRGALRLKQFFENELYKRLESDKKAKENFNIVIGGAGLSGVEIAADMQHFFNRYYRSNTLCCACLHIHLIVSRETVLFGMHPAVIATATNRLKRLRVNLHTQCRITAIHEHEVCLSDGAKIGFDFMIFAGGTVVAPVLSSLSLPRNEKGRFLVDAYLRSPSDASVYFAGDVAALHDRKGKALPPTAQTAIQSGDTAALNIMRTVQDEKPKKADLRIDGIAIALGGSYATIDLGWIRINGYAAYLVKKLIERLYKWPLWWRARQGFRKMDHCEI</sequence>
<organism evidence="7 8">
    <name type="scientific">Sulfurovum lithotrophicum</name>
    <dbReference type="NCBI Taxonomy" id="206403"/>
    <lineage>
        <taxon>Bacteria</taxon>
        <taxon>Pseudomonadati</taxon>
        <taxon>Campylobacterota</taxon>
        <taxon>Epsilonproteobacteria</taxon>
        <taxon>Campylobacterales</taxon>
        <taxon>Sulfurovaceae</taxon>
        <taxon>Sulfurovum</taxon>
    </lineage>
</organism>
<dbReference type="InterPro" id="IPR051169">
    <property type="entry name" value="NADH-Q_oxidoreductase"/>
</dbReference>
<dbReference type="GO" id="GO:0003955">
    <property type="term" value="F:NAD(P)H dehydrogenase (quinone) activity"/>
    <property type="evidence" value="ECO:0007669"/>
    <property type="project" value="TreeGrafter"/>
</dbReference>
<keyword evidence="8" id="KW-1185">Reference proteome</keyword>
<comment type="cofactor">
    <cofactor evidence="1">
        <name>FAD</name>
        <dbReference type="ChEBI" id="CHEBI:57692"/>
    </cofactor>
</comment>
<dbReference type="InterPro" id="IPR036188">
    <property type="entry name" value="FAD/NAD-bd_sf"/>
</dbReference>
<gene>
    <name evidence="7" type="ORF">YH65_06210</name>
</gene>
<keyword evidence="5" id="KW-0560">Oxidoreductase</keyword>
<dbReference type="KEGG" id="slh:YH65_06210"/>
<dbReference type="AlphaFoldDB" id="A0A7U4M1A1"/>
<dbReference type="RefSeq" id="WP_046551113.1">
    <property type="nucleotide sequence ID" value="NZ_CP011308.1"/>
</dbReference>
<proteinExistence type="inferred from homology"/>
<reference evidence="8" key="2">
    <citation type="journal article" date="2017" name="Stand. Genomic Sci.">
        <title>Complete genome sequence of the sulfur-oxidizing chemolithoautotrophic Sulfurovum lithotrophicum 42BKTT.</title>
        <authorList>
            <person name="Jeon W."/>
            <person name="Priscilla L."/>
            <person name="Park G."/>
            <person name="Lee H."/>
            <person name="Lee N."/>
            <person name="Lee D."/>
            <person name="Kwon H."/>
            <person name="Ahn I."/>
            <person name="Lee C."/>
            <person name="Lee H."/>
            <person name="Ahn J."/>
        </authorList>
    </citation>
    <scope>NUCLEOTIDE SEQUENCE [LARGE SCALE GENOMIC DNA]</scope>
    <source>
        <strain evidence="8">ATCC BAA-797 / 42BKT</strain>
    </source>
</reference>
<protein>
    <recommendedName>
        <fullName evidence="6">FAD/NAD(P)-binding domain-containing protein</fullName>
    </recommendedName>
</protein>
<dbReference type="Gene3D" id="3.50.50.100">
    <property type="match status" value="1"/>
</dbReference>
<evidence type="ECO:0000259" key="6">
    <source>
        <dbReference type="Pfam" id="PF07992"/>
    </source>
</evidence>